<dbReference type="SUPFAM" id="SSF51735">
    <property type="entry name" value="NAD(P)-binding Rossmann-fold domains"/>
    <property type="match status" value="1"/>
</dbReference>
<evidence type="ECO:0000313" key="3">
    <source>
        <dbReference type="EMBL" id="CAE0299298.1"/>
    </source>
</evidence>
<dbReference type="CDD" id="cd05233">
    <property type="entry name" value="SDR_c"/>
    <property type="match status" value="1"/>
</dbReference>
<protein>
    <submittedName>
        <fullName evidence="3">Uncharacterized protein</fullName>
    </submittedName>
</protein>
<evidence type="ECO:0000256" key="2">
    <source>
        <dbReference type="ARBA" id="ARBA00023002"/>
    </source>
</evidence>
<proteinExistence type="inferred from homology"/>
<dbReference type="InterPro" id="IPR020904">
    <property type="entry name" value="Sc_DH/Rdtase_CS"/>
</dbReference>
<accession>A0A7S3MEL2</accession>
<gene>
    <name evidence="3" type="ORF">SELO1098_LOCUS28152</name>
</gene>
<evidence type="ECO:0000256" key="1">
    <source>
        <dbReference type="ARBA" id="ARBA00006484"/>
    </source>
</evidence>
<dbReference type="PROSITE" id="PS00061">
    <property type="entry name" value="ADH_SHORT"/>
    <property type="match status" value="1"/>
</dbReference>
<comment type="similarity">
    <text evidence="1">Belongs to the short-chain dehydrogenases/reductases (SDR) family.</text>
</comment>
<dbReference type="GO" id="GO:0050664">
    <property type="term" value="F:oxidoreductase activity, acting on NAD(P)H, oxygen as acceptor"/>
    <property type="evidence" value="ECO:0007669"/>
    <property type="project" value="TreeGrafter"/>
</dbReference>
<dbReference type="PRINTS" id="PR00081">
    <property type="entry name" value="GDHRDH"/>
</dbReference>
<name>A0A7S3MEL2_9STRA</name>
<keyword evidence="2" id="KW-0560">Oxidoreductase</keyword>
<sequence length="248" mass="26123">MSFANKVFVVTGANSGMGFDTAKYLAEEGAKVYITGRNAKAISDAAFDIGHKVIAVPANQASIADSEKLAETIAANGDKLDGLYVNAGVAVFYPFEHTTEEAFDTVFNTNLKGAYFTIQKLLPVLKDGSSIVLNGSNTAHMGVASTSAYAATKAGLNSLAKTLSRDLLPRRIRVNVVNPGPIATPIVTKVGIPADMVDEVMKGFIAQVPVGRIGRPDEITGYVAFLLSDKSTFILGTELTIDGGFSQL</sequence>
<dbReference type="EMBL" id="HBIC01054774">
    <property type="protein sequence ID" value="CAE0299298.1"/>
    <property type="molecule type" value="Transcribed_RNA"/>
</dbReference>
<dbReference type="InterPro" id="IPR036291">
    <property type="entry name" value="NAD(P)-bd_dom_sf"/>
</dbReference>
<dbReference type="Pfam" id="PF13561">
    <property type="entry name" value="adh_short_C2"/>
    <property type="match status" value="1"/>
</dbReference>
<dbReference type="GO" id="GO:0016616">
    <property type="term" value="F:oxidoreductase activity, acting on the CH-OH group of donors, NAD or NADP as acceptor"/>
    <property type="evidence" value="ECO:0007669"/>
    <property type="project" value="UniProtKB-ARBA"/>
</dbReference>
<dbReference type="InterPro" id="IPR002347">
    <property type="entry name" value="SDR_fam"/>
</dbReference>
<dbReference type="Gene3D" id="3.40.50.720">
    <property type="entry name" value="NAD(P)-binding Rossmann-like Domain"/>
    <property type="match status" value="1"/>
</dbReference>
<dbReference type="AlphaFoldDB" id="A0A7S3MEL2"/>
<organism evidence="3">
    <name type="scientific">Spumella elongata</name>
    <dbReference type="NCBI Taxonomy" id="89044"/>
    <lineage>
        <taxon>Eukaryota</taxon>
        <taxon>Sar</taxon>
        <taxon>Stramenopiles</taxon>
        <taxon>Ochrophyta</taxon>
        <taxon>Chrysophyceae</taxon>
        <taxon>Chromulinales</taxon>
        <taxon>Chromulinaceae</taxon>
        <taxon>Spumella</taxon>
    </lineage>
</organism>
<dbReference type="PANTHER" id="PTHR43008:SF4">
    <property type="entry name" value="CHAIN DEHYDROGENASE, PUTATIVE (AFU_ORTHOLOGUE AFUA_4G08710)-RELATED"/>
    <property type="match status" value="1"/>
</dbReference>
<dbReference type="PANTHER" id="PTHR43008">
    <property type="entry name" value="BENZIL REDUCTASE"/>
    <property type="match status" value="1"/>
</dbReference>
<dbReference type="FunFam" id="3.40.50.720:FF:000084">
    <property type="entry name" value="Short-chain dehydrogenase reductase"/>
    <property type="match status" value="1"/>
</dbReference>
<reference evidence="3" key="1">
    <citation type="submission" date="2021-01" db="EMBL/GenBank/DDBJ databases">
        <authorList>
            <person name="Corre E."/>
            <person name="Pelletier E."/>
            <person name="Niang G."/>
            <person name="Scheremetjew M."/>
            <person name="Finn R."/>
            <person name="Kale V."/>
            <person name="Holt S."/>
            <person name="Cochrane G."/>
            <person name="Meng A."/>
            <person name="Brown T."/>
            <person name="Cohen L."/>
        </authorList>
    </citation>
    <scope>NUCLEOTIDE SEQUENCE</scope>
    <source>
        <strain evidence="3">CCAP 955/1</strain>
    </source>
</reference>